<accession>A0ACC2VAJ5</accession>
<keyword evidence="2" id="KW-1185">Reference proteome</keyword>
<dbReference type="Proteomes" id="UP001227268">
    <property type="component" value="Unassembled WGS sequence"/>
</dbReference>
<gene>
    <name evidence="1" type="ORF">QFC21_005191</name>
</gene>
<evidence type="ECO:0000313" key="2">
    <source>
        <dbReference type="Proteomes" id="UP001227268"/>
    </source>
</evidence>
<reference evidence="1" key="1">
    <citation type="submission" date="2023-04" db="EMBL/GenBank/DDBJ databases">
        <title>Draft Genome sequencing of Naganishia species isolated from polar environments using Oxford Nanopore Technology.</title>
        <authorList>
            <person name="Leo P."/>
            <person name="Venkateswaran K."/>
        </authorList>
    </citation>
    <scope>NUCLEOTIDE SEQUENCE</scope>
    <source>
        <strain evidence="1">MNA-CCFEE 5423</strain>
    </source>
</reference>
<sequence>MASVPPQSHNAKRKASQGSSLLGQERGVGTQANNRKGNTSRIKRPSQENANRREQSVINKENKPTPKQYKSELLNQIPTLGSPFVQQFDTSSLGANSFHSLQSAKTAEASPISDAGYSLAESTSARSGCTCTTNMSDLVINTGFENDYLNGVSLLQVSSLAEQRKPGSAVL</sequence>
<protein>
    <submittedName>
        <fullName evidence="1">Uncharacterized protein</fullName>
    </submittedName>
</protein>
<dbReference type="EMBL" id="JASBWT010000019">
    <property type="protein sequence ID" value="KAJ9096370.1"/>
    <property type="molecule type" value="Genomic_DNA"/>
</dbReference>
<comment type="caution">
    <text evidence="1">The sequence shown here is derived from an EMBL/GenBank/DDBJ whole genome shotgun (WGS) entry which is preliminary data.</text>
</comment>
<name>A0ACC2VAJ5_9TREE</name>
<organism evidence="1 2">
    <name type="scientific">Naganishia friedmannii</name>
    <dbReference type="NCBI Taxonomy" id="89922"/>
    <lineage>
        <taxon>Eukaryota</taxon>
        <taxon>Fungi</taxon>
        <taxon>Dikarya</taxon>
        <taxon>Basidiomycota</taxon>
        <taxon>Agaricomycotina</taxon>
        <taxon>Tremellomycetes</taxon>
        <taxon>Filobasidiales</taxon>
        <taxon>Filobasidiaceae</taxon>
        <taxon>Naganishia</taxon>
    </lineage>
</organism>
<proteinExistence type="predicted"/>
<evidence type="ECO:0000313" key="1">
    <source>
        <dbReference type="EMBL" id="KAJ9096370.1"/>
    </source>
</evidence>